<dbReference type="Proteomes" id="UP001234297">
    <property type="component" value="Chromosome 9"/>
</dbReference>
<organism evidence="1 2">
    <name type="scientific">Persea americana</name>
    <name type="common">Avocado</name>
    <dbReference type="NCBI Taxonomy" id="3435"/>
    <lineage>
        <taxon>Eukaryota</taxon>
        <taxon>Viridiplantae</taxon>
        <taxon>Streptophyta</taxon>
        <taxon>Embryophyta</taxon>
        <taxon>Tracheophyta</taxon>
        <taxon>Spermatophyta</taxon>
        <taxon>Magnoliopsida</taxon>
        <taxon>Magnoliidae</taxon>
        <taxon>Laurales</taxon>
        <taxon>Lauraceae</taxon>
        <taxon>Persea</taxon>
    </lineage>
</organism>
<name>A0ACC2KGI8_PERAE</name>
<evidence type="ECO:0000313" key="2">
    <source>
        <dbReference type="Proteomes" id="UP001234297"/>
    </source>
</evidence>
<dbReference type="EMBL" id="CM056817">
    <property type="protein sequence ID" value="KAJ8620038.1"/>
    <property type="molecule type" value="Genomic_DNA"/>
</dbReference>
<comment type="caution">
    <text evidence="1">The sequence shown here is derived from an EMBL/GenBank/DDBJ whole genome shotgun (WGS) entry which is preliminary data.</text>
</comment>
<accession>A0ACC2KGI8</accession>
<protein>
    <submittedName>
        <fullName evidence="1">Uncharacterized protein</fullName>
    </submittedName>
</protein>
<sequence>MWTQTYTTENIFRTSRATRNSRPFRHTETGRLGWVFHLLSFAIAMGRVKEVVEEEAAEDSDSAAVRMEDTVQTLIDHLVYPLLPSKASFHDSPSLSKQKSVAMQMHAVVLLYNYYHRKQFPGLEFLGFDSFCKVAVNARPSLLAYMKFMQRCNDEAGELDTQLSITEEMVMSACNICRELDASRDAPSMEKWPVFKVAVFVVDSMKMNCLLQFSSKTQGVWSLIEKDIDTCHYNREALSETKNTNNKKRSAASASRNELAASEAALWQLAFSSVKEETGILQTDLTVLESHTAYSLSKEKSTSRFYLMQCMKAINEEVIQVPIKEAIGSLRGPLVSKKFDSYEVTSVLEYFHLLPYAGIISDWFSRETSGISLQLLPERPGNIVGNCSPEADKPCAEEGGETGDGFHWSRQITEAPDNETCHSKNGTVSEQENGDCCMSGSSKAICSPQFTADDSPLDHSGRLFTCHDAINSVLKTISDTDVKKRNKPLTQRALKASENGVKDQAEVIDSGKKPCSADKTDVKHRTKNDNFLFHDRTPGNVPVVPLPTSSENLDKVQMVLASKGNDLLKSALQALHSKRDELCHQHRQLEDEIALCEKKIQTIIGGGEDDLMLKIESIIDACNAACSKGAGKKQTGESLPQHCKRKRLSEAVLILQNPCQELDEICTENNWILPRYSVLPSDGRFLANVTVQGLDFKISGGGDLHSDPHEARESAASQMLSKLRSMAKQLQ</sequence>
<gene>
    <name evidence="1" type="ORF">MRB53_028567</name>
</gene>
<proteinExistence type="predicted"/>
<reference evidence="1 2" key="1">
    <citation type="journal article" date="2022" name="Hortic Res">
        <title>A haplotype resolved chromosomal level avocado genome allows analysis of novel avocado genes.</title>
        <authorList>
            <person name="Nath O."/>
            <person name="Fletcher S.J."/>
            <person name="Hayward A."/>
            <person name="Shaw L.M."/>
            <person name="Masouleh A.K."/>
            <person name="Furtado A."/>
            <person name="Henry R.J."/>
            <person name="Mitter N."/>
        </authorList>
    </citation>
    <scope>NUCLEOTIDE SEQUENCE [LARGE SCALE GENOMIC DNA]</scope>
    <source>
        <strain evidence="2">cv. Hass</strain>
    </source>
</reference>
<keyword evidence="2" id="KW-1185">Reference proteome</keyword>
<evidence type="ECO:0000313" key="1">
    <source>
        <dbReference type="EMBL" id="KAJ8620038.1"/>
    </source>
</evidence>